<dbReference type="AlphaFoldDB" id="A9WKB5"/>
<dbReference type="PANTHER" id="PTHR43279:SF1">
    <property type="entry name" value="CATECHOL-2,3-DIOXYGENASE"/>
    <property type="match status" value="1"/>
</dbReference>
<dbReference type="HOGENOM" id="CLU_059557_0_0_0"/>
<evidence type="ECO:0000313" key="2">
    <source>
        <dbReference type="EMBL" id="ABY35993.1"/>
    </source>
</evidence>
<dbReference type="SUPFAM" id="SSF54593">
    <property type="entry name" value="Glyoxalase/Bleomycin resistance protein/Dihydroxybiphenyl dioxygenase"/>
    <property type="match status" value="1"/>
</dbReference>
<dbReference type="Pfam" id="PF00903">
    <property type="entry name" value="Glyoxalase"/>
    <property type="match status" value="2"/>
</dbReference>
<keyword evidence="3" id="KW-1185">Reference proteome</keyword>
<evidence type="ECO:0000313" key="3">
    <source>
        <dbReference type="Proteomes" id="UP000002008"/>
    </source>
</evidence>
<dbReference type="eggNOG" id="COG2514">
    <property type="taxonomic scope" value="Bacteria"/>
</dbReference>
<organism evidence="2 3">
    <name type="scientific">Chloroflexus aurantiacus (strain ATCC 29366 / DSM 635 / J-10-fl)</name>
    <dbReference type="NCBI Taxonomy" id="324602"/>
    <lineage>
        <taxon>Bacteria</taxon>
        <taxon>Bacillati</taxon>
        <taxon>Chloroflexota</taxon>
        <taxon>Chloroflexia</taxon>
        <taxon>Chloroflexales</taxon>
        <taxon>Chloroflexineae</taxon>
        <taxon>Chloroflexaceae</taxon>
        <taxon>Chloroflexus</taxon>
    </lineage>
</organism>
<protein>
    <submittedName>
        <fullName evidence="2">Glyoxalase/bleomycin resistance protein/dioxygenase</fullName>
    </submittedName>
</protein>
<dbReference type="CDD" id="cd16359">
    <property type="entry name" value="VOC_BsCatE_like_C"/>
    <property type="match status" value="1"/>
</dbReference>
<gene>
    <name evidence="2" type="ordered locus">Caur_2791</name>
</gene>
<dbReference type="InterPro" id="IPR004360">
    <property type="entry name" value="Glyas_Fos-R_dOase_dom"/>
</dbReference>
<dbReference type="PROSITE" id="PS51819">
    <property type="entry name" value="VOC"/>
    <property type="match status" value="2"/>
</dbReference>
<proteinExistence type="predicted"/>
<dbReference type="EnsemblBacteria" id="ABY35993">
    <property type="protein sequence ID" value="ABY35993"/>
    <property type="gene ID" value="Caur_2791"/>
</dbReference>
<reference evidence="3" key="1">
    <citation type="journal article" date="2011" name="BMC Genomics">
        <title>Complete genome sequence of the filamentous anoxygenic phototrophic bacterium Chloroflexus aurantiacus.</title>
        <authorList>
            <person name="Tang K.H."/>
            <person name="Barry K."/>
            <person name="Chertkov O."/>
            <person name="Dalin E."/>
            <person name="Han C.S."/>
            <person name="Hauser L.J."/>
            <person name="Honchak B.M."/>
            <person name="Karbach L.E."/>
            <person name="Land M.L."/>
            <person name="Lapidus A."/>
            <person name="Larimer F.W."/>
            <person name="Mikhailova N."/>
            <person name="Pitluck S."/>
            <person name="Pierson B.K."/>
            <person name="Blankenship R.E."/>
        </authorList>
    </citation>
    <scope>NUCLEOTIDE SEQUENCE [LARGE SCALE GENOMIC DNA]</scope>
    <source>
        <strain evidence="3">ATCC 29366 / DSM 635 / J-10-fl</strain>
    </source>
</reference>
<dbReference type="InterPro" id="IPR029068">
    <property type="entry name" value="Glyas_Bleomycin-R_OHBP_Dase"/>
</dbReference>
<evidence type="ECO:0000259" key="1">
    <source>
        <dbReference type="PROSITE" id="PS51819"/>
    </source>
</evidence>
<dbReference type="Proteomes" id="UP000002008">
    <property type="component" value="Chromosome"/>
</dbReference>
<dbReference type="FunCoup" id="A9WKB5">
    <property type="interactions" value="17"/>
</dbReference>
<dbReference type="Gene3D" id="3.10.180.10">
    <property type="entry name" value="2,3-Dihydroxybiphenyl 1,2-Dioxygenase, domain 1"/>
    <property type="match status" value="2"/>
</dbReference>
<feature type="domain" description="VOC" evidence="1">
    <location>
        <begin position="179"/>
        <end position="309"/>
    </location>
</feature>
<name>A9WKB5_CHLAA</name>
<dbReference type="PATRIC" id="fig|324602.8.peg.3143"/>
<dbReference type="InParanoid" id="A9WKB5"/>
<accession>A9WKB5</accession>
<dbReference type="PANTHER" id="PTHR43279">
    <property type="entry name" value="CATECHOL-2,3-DIOXYGENASE"/>
    <property type="match status" value="1"/>
</dbReference>
<dbReference type="CDD" id="cd07255">
    <property type="entry name" value="VOC_BsCatE_like_N"/>
    <property type="match status" value="1"/>
</dbReference>
<dbReference type="KEGG" id="cau:Caur_2791"/>
<dbReference type="RefSeq" id="WP_012258646.1">
    <property type="nucleotide sequence ID" value="NC_010175.1"/>
</dbReference>
<sequence>MIAGTIHPATHIGTVALTVTNLERSLAFYQNLIGLRLHQRTAQTAHLGVGGPDLLILYEQPAYRRYRGVCGLYHVAILVPSRYELARALARLFRARYPNAPTDHIMTKATYLDDPDGNGIEIYCESPEDGVFVMNDDIFFARRADGSLSNGREPLDVAALLRLLSPTDDLAAPMAATTSIGHIHLHVADIDVAVDFYHRLIGFDIQGVMRRFQMAMVSAGGYHHHIGLNTWQGEGAPSAPPDALGLQWFSIVVPDQNALAPILARLHDAGITEEAHPAGRLLHDPFHNRIVLTTREQFLASASHSSNLT</sequence>
<dbReference type="InterPro" id="IPR037523">
    <property type="entry name" value="VOC_core"/>
</dbReference>
<dbReference type="STRING" id="324602.Caur_2791"/>
<feature type="domain" description="VOC" evidence="1">
    <location>
        <begin position="11"/>
        <end position="125"/>
    </location>
</feature>
<dbReference type="EMBL" id="CP000909">
    <property type="protein sequence ID" value="ABY35993.1"/>
    <property type="molecule type" value="Genomic_DNA"/>
</dbReference>